<keyword evidence="3 6" id="KW-0442">Lipid degradation</keyword>
<dbReference type="PANTHER" id="PTHR14226:SF76">
    <property type="entry name" value="NTE FAMILY PROTEIN RSSA"/>
    <property type="match status" value="1"/>
</dbReference>
<evidence type="ECO:0000313" key="10">
    <source>
        <dbReference type="Proteomes" id="UP000270856"/>
    </source>
</evidence>
<dbReference type="Proteomes" id="UP000270856">
    <property type="component" value="Unassembled WGS sequence"/>
</dbReference>
<evidence type="ECO:0000256" key="3">
    <source>
        <dbReference type="ARBA" id="ARBA00022963"/>
    </source>
</evidence>
<protein>
    <submittedName>
        <fullName evidence="9">Patatin</fullName>
    </submittedName>
</protein>
<dbReference type="InterPro" id="IPR034746">
    <property type="entry name" value="POTRA"/>
</dbReference>
<dbReference type="RefSeq" id="WP_123898404.1">
    <property type="nucleotide sequence ID" value="NZ_RPFJ01000015.1"/>
</dbReference>
<feature type="short sequence motif" description="GXSXG" evidence="6">
    <location>
        <begin position="64"/>
        <end position="68"/>
    </location>
</feature>
<evidence type="ECO:0000313" key="9">
    <source>
        <dbReference type="EMBL" id="RPD95812.1"/>
    </source>
</evidence>
<dbReference type="PANTHER" id="PTHR14226">
    <property type="entry name" value="NEUROPATHY TARGET ESTERASE/SWISS CHEESE D.MELANOGASTER"/>
    <property type="match status" value="1"/>
</dbReference>
<dbReference type="InterPro" id="IPR050301">
    <property type="entry name" value="NTE"/>
</dbReference>
<dbReference type="CDD" id="cd07205">
    <property type="entry name" value="Pat_PNPLA6_PNPLA7_NTE1_like"/>
    <property type="match status" value="1"/>
</dbReference>
<feature type="active site" description="Nucleophile" evidence="6">
    <location>
        <position position="66"/>
    </location>
</feature>
<keyword evidence="2 6" id="KW-0378">Hydrolase</keyword>
<evidence type="ECO:0000259" key="7">
    <source>
        <dbReference type="PROSITE" id="PS51635"/>
    </source>
</evidence>
<dbReference type="GO" id="GO:0016042">
    <property type="term" value="P:lipid catabolic process"/>
    <property type="evidence" value="ECO:0007669"/>
    <property type="project" value="UniProtKB-UniRule"/>
</dbReference>
<feature type="short sequence motif" description="DGA/G" evidence="6">
    <location>
        <begin position="210"/>
        <end position="212"/>
    </location>
</feature>
<evidence type="ECO:0000256" key="1">
    <source>
        <dbReference type="ARBA" id="ARBA00004370"/>
    </source>
</evidence>
<gene>
    <name evidence="9" type="ORF">EGM88_11345</name>
</gene>
<dbReference type="InterPro" id="IPR002641">
    <property type="entry name" value="PNPLA_dom"/>
</dbReference>
<evidence type="ECO:0000256" key="2">
    <source>
        <dbReference type="ARBA" id="ARBA00022801"/>
    </source>
</evidence>
<comment type="caution">
    <text evidence="9">The sequence shown here is derived from an EMBL/GenBank/DDBJ whole genome shotgun (WGS) entry which is preliminary data.</text>
</comment>
<comment type="subcellular location">
    <subcellularLocation>
        <location evidence="1">Membrane</location>
    </subcellularLocation>
</comment>
<dbReference type="EMBL" id="RPFJ01000015">
    <property type="protein sequence ID" value="RPD95812.1"/>
    <property type="molecule type" value="Genomic_DNA"/>
</dbReference>
<feature type="domain" description="POTRA" evidence="8">
    <location>
        <begin position="333"/>
        <end position="404"/>
    </location>
</feature>
<keyword evidence="4 6" id="KW-0443">Lipid metabolism</keyword>
<dbReference type="GO" id="GO:0019867">
    <property type="term" value="C:outer membrane"/>
    <property type="evidence" value="ECO:0007669"/>
    <property type="project" value="InterPro"/>
</dbReference>
<dbReference type="Pfam" id="PF01734">
    <property type="entry name" value="Patatin"/>
    <property type="match status" value="1"/>
</dbReference>
<dbReference type="AlphaFoldDB" id="A0A3N4NHA7"/>
<keyword evidence="10" id="KW-1185">Reference proteome</keyword>
<dbReference type="Pfam" id="PF19143">
    <property type="entry name" value="Omp85_2"/>
    <property type="match status" value="1"/>
</dbReference>
<dbReference type="InterPro" id="IPR043864">
    <property type="entry name" value="Omp85-like_dom"/>
</dbReference>
<dbReference type="OrthoDB" id="9770965at2"/>
<dbReference type="PROSITE" id="PS51635">
    <property type="entry name" value="PNPLA"/>
    <property type="match status" value="1"/>
</dbReference>
<dbReference type="Gene3D" id="3.40.1090.10">
    <property type="entry name" value="Cytosolic phospholipase A2 catalytic domain"/>
    <property type="match status" value="2"/>
</dbReference>
<dbReference type="Gene3D" id="3.10.20.310">
    <property type="entry name" value="membrane protein fhac"/>
    <property type="match status" value="1"/>
</dbReference>
<keyword evidence="5" id="KW-0472">Membrane</keyword>
<proteinExistence type="predicted"/>
<feature type="short sequence motif" description="GXGXXG" evidence="6">
    <location>
        <begin position="37"/>
        <end position="42"/>
    </location>
</feature>
<organism evidence="9 10">
    <name type="scientific">Aureibaculum marinum</name>
    <dbReference type="NCBI Taxonomy" id="2487930"/>
    <lineage>
        <taxon>Bacteria</taxon>
        <taxon>Pseudomonadati</taxon>
        <taxon>Bacteroidota</taxon>
        <taxon>Flavobacteriia</taxon>
        <taxon>Flavobacteriales</taxon>
        <taxon>Flavobacteriaceae</taxon>
        <taxon>Aureibaculum</taxon>
    </lineage>
</organism>
<feature type="domain" description="PNPLA" evidence="7">
    <location>
        <begin position="33"/>
        <end position="223"/>
    </location>
</feature>
<feature type="active site" description="Proton acceptor" evidence="6">
    <location>
        <position position="210"/>
    </location>
</feature>
<dbReference type="GO" id="GO:0016787">
    <property type="term" value="F:hydrolase activity"/>
    <property type="evidence" value="ECO:0007669"/>
    <property type="project" value="UniProtKB-UniRule"/>
</dbReference>
<dbReference type="PROSITE" id="PS51779">
    <property type="entry name" value="POTRA"/>
    <property type="match status" value="1"/>
</dbReference>
<accession>A0A3N4NHA7</accession>
<sequence>MLKNILIILFLIQVQGILGQDNIKSQSDLKVGLVLSGGGAKGFAHIGALKVIEEAGVRIDYIGGTSMGAIVGALYASGYSAKELDSIVNQYDFIELIKDNLPRRSKSIYQKENTEKYALTLPIKNRGVQLPSALSKGQNVFNLLSQLTEHVHDVYDFSKLPIPFFCVATNLEDGNAEILENGFLPNAVRASGSFPTLLDPVEVNGKLLTDGGVTNNFPVDIMREKGVDIIIGIDVQDKLKGQQGLNSAVEIVMQIVSFQMYNDGESKRNEADIYVHPDVSGFNVISFDLTKTIVERGERATKKQFNALKKIAANQIERKNNHKRPIKFTNSELYINGIEISGNENYTDEYIIGKLNFKDKDTINNEKFVEGINTLSATGNFRNIQYQFVPNNGRTKIQLKLREEELSTFLQFGVHYDDLYKTGVLINLTGKHAIFKNDVLSADLVLGDNIRYNLDYFIDNGFHWSYGVKTRYNKFKRSFFENIISDEAAGVTVGKIPMNYNDFTTQLYVQNAFTQKIAIRLGAENKYIRTLFETLENNQPVKNFVDNTSYVSAYTNLMLDTYDHNDFPKKGLYFFADFHTYFVASNFDENFQPFSQLKGELSGAFTIGNKFTTNIASQAGITIGDGPRIFNYFLGGANKNFINNFYNFYGYDIADLGESSFIKTAVTLRYELFEKHHISFIANAARVDKNLFNEGDIFENTKTGFAAGYGIESFLGPIEVKYTWSPDTQRNYWLFNVGFWF</sequence>
<dbReference type="InterPro" id="IPR016035">
    <property type="entry name" value="Acyl_Trfase/lysoPLipase"/>
</dbReference>
<name>A0A3N4NHA7_9FLAO</name>
<evidence type="ECO:0000259" key="8">
    <source>
        <dbReference type="PROSITE" id="PS51779"/>
    </source>
</evidence>
<dbReference type="SUPFAM" id="SSF52151">
    <property type="entry name" value="FabD/lysophospholipase-like"/>
    <property type="match status" value="1"/>
</dbReference>
<evidence type="ECO:0000256" key="6">
    <source>
        <dbReference type="PROSITE-ProRule" id="PRU01161"/>
    </source>
</evidence>
<reference evidence="9 10" key="1">
    <citation type="submission" date="2018-11" db="EMBL/GenBank/DDBJ databases">
        <title>Aureibaculum marinum gen. nov., sp. nov., a member of the family Flavobacteriaceae isolated from the Bohai Sea.</title>
        <authorList>
            <person name="Ji X."/>
        </authorList>
    </citation>
    <scope>NUCLEOTIDE SEQUENCE [LARGE SCALE GENOMIC DNA]</scope>
    <source>
        <strain evidence="9 10">BH-SD17</strain>
    </source>
</reference>
<evidence type="ECO:0000256" key="5">
    <source>
        <dbReference type="ARBA" id="ARBA00023136"/>
    </source>
</evidence>
<evidence type="ECO:0000256" key="4">
    <source>
        <dbReference type="ARBA" id="ARBA00023098"/>
    </source>
</evidence>